<keyword evidence="5" id="KW-0479">Metal-binding</keyword>
<dbReference type="InterPro" id="IPR045864">
    <property type="entry name" value="aa-tRNA-synth_II/BPL/LPL"/>
</dbReference>
<dbReference type="EC" id="6.1.1.3" evidence="3"/>
<keyword evidence="4 16" id="KW-0436">Ligase</keyword>
<comment type="catalytic activity">
    <reaction evidence="14">
        <text>tRNA(Thr) + L-threonine + ATP = L-threonyl-tRNA(Thr) + AMP + diphosphate + H(+)</text>
        <dbReference type="Rhea" id="RHEA:24624"/>
        <dbReference type="Rhea" id="RHEA-COMP:9670"/>
        <dbReference type="Rhea" id="RHEA-COMP:9704"/>
        <dbReference type="ChEBI" id="CHEBI:15378"/>
        <dbReference type="ChEBI" id="CHEBI:30616"/>
        <dbReference type="ChEBI" id="CHEBI:33019"/>
        <dbReference type="ChEBI" id="CHEBI:57926"/>
        <dbReference type="ChEBI" id="CHEBI:78442"/>
        <dbReference type="ChEBI" id="CHEBI:78534"/>
        <dbReference type="ChEBI" id="CHEBI:456215"/>
        <dbReference type="EC" id="6.1.1.3"/>
    </reaction>
</comment>
<evidence type="ECO:0000256" key="14">
    <source>
        <dbReference type="ARBA" id="ARBA00049515"/>
    </source>
</evidence>
<dbReference type="GO" id="GO:0046872">
    <property type="term" value="F:metal ion binding"/>
    <property type="evidence" value="ECO:0007669"/>
    <property type="project" value="UniProtKB-KW"/>
</dbReference>
<reference evidence="16 17" key="1">
    <citation type="submission" date="2018-09" db="EMBL/GenBank/DDBJ databases">
        <title>Genomic investigation of the strawberry pathogen Phytophthora fragariae indicates pathogenicity is determined by transcriptional variation in three key races.</title>
        <authorList>
            <person name="Adams T.M."/>
            <person name="Armitage A.D."/>
            <person name="Sobczyk M.K."/>
            <person name="Bates H.J."/>
            <person name="Dunwell J.M."/>
            <person name="Nellist C.F."/>
            <person name="Harrison R.J."/>
        </authorList>
    </citation>
    <scope>NUCLEOTIDE SEQUENCE [LARGE SCALE GENOMIC DNA]</scope>
    <source>
        <strain evidence="16 17">SCRP324</strain>
    </source>
</reference>
<dbReference type="Gene3D" id="3.40.50.800">
    <property type="entry name" value="Anticodon-binding domain"/>
    <property type="match status" value="1"/>
</dbReference>
<dbReference type="PROSITE" id="PS50862">
    <property type="entry name" value="AA_TRNA_LIGASE_II"/>
    <property type="match status" value="1"/>
</dbReference>
<dbReference type="Gene3D" id="3.30.980.10">
    <property type="entry name" value="Threonyl-trna Synthetase, Chain A, domain 2"/>
    <property type="match status" value="1"/>
</dbReference>
<dbReference type="PANTHER" id="PTHR11451">
    <property type="entry name" value="THREONINE-TRNA LIGASE"/>
    <property type="match status" value="1"/>
</dbReference>
<dbReference type="Pfam" id="PF07973">
    <property type="entry name" value="tRNA_SAD"/>
    <property type="match status" value="1"/>
</dbReference>
<dbReference type="InterPro" id="IPR006195">
    <property type="entry name" value="aa-tRNA-synth_II"/>
</dbReference>
<evidence type="ECO:0000256" key="2">
    <source>
        <dbReference type="ARBA" id="ARBA00008226"/>
    </source>
</evidence>
<dbReference type="Pfam" id="PF00587">
    <property type="entry name" value="tRNA-synt_2b"/>
    <property type="match status" value="1"/>
</dbReference>
<evidence type="ECO:0000256" key="7">
    <source>
        <dbReference type="ARBA" id="ARBA00022833"/>
    </source>
</evidence>
<evidence type="ECO:0000256" key="9">
    <source>
        <dbReference type="ARBA" id="ARBA00022917"/>
    </source>
</evidence>
<keyword evidence="8" id="KW-0067">ATP-binding</keyword>
<dbReference type="InterPro" id="IPR002314">
    <property type="entry name" value="aa-tRNA-synt_IIb"/>
</dbReference>
<evidence type="ECO:0000256" key="3">
    <source>
        <dbReference type="ARBA" id="ARBA00013163"/>
    </source>
</evidence>
<dbReference type="InterPro" id="IPR012947">
    <property type="entry name" value="tRNA_SAD"/>
</dbReference>
<evidence type="ECO:0000256" key="4">
    <source>
        <dbReference type="ARBA" id="ARBA00022598"/>
    </source>
</evidence>
<evidence type="ECO:0000256" key="1">
    <source>
        <dbReference type="ARBA" id="ARBA00004305"/>
    </source>
</evidence>
<dbReference type="SUPFAM" id="SSF55681">
    <property type="entry name" value="Class II aaRS and biotin synthetases"/>
    <property type="match status" value="1"/>
</dbReference>
<protein>
    <recommendedName>
        <fullName evidence="3">threonine--tRNA ligase</fullName>
        <ecNumber evidence="3">6.1.1.3</ecNumber>
    </recommendedName>
    <alternativeName>
        <fullName evidence="13">Threonyl-tRNA synthetase</fullName>
    </alternativeName>
</protein>
<keyword evidence="12" id="KW-0030">Aminoacyl-tRNA synthetase</keyword>
<dbReference type="PANTHER" id="PTHR11451:SF44">
    <property type="entry name" value="THREONINE--TRNA LIGASE, CHLOROPLASTIC_MITOCHONDRIAL 2"/>
    <property type="match status" value="1"/>
</dbReference>
<dbReference type="InterPro" id="IPR033728">
    <property type="entry name" value="ThrRS_core"/>
</dbReference>
<dbReference type="GO" id="GO:0006435">
    <property type="term" value="P:threonyl-tRNA aminoacylation"/>
    <property type="evidence" value="ECO:0007669"/>
    <property type="project" value="InterPro"/>
</dbReference>
<dbReference type="AlphaFoldDB" id="A0A6A3NBG8"/>
<evidence type="ECO:0000256" key="6">
    <source>
        <dbReference type="ARBA" id="ARBA00022741"/>
    </source>
</evidence>
<evidence type="ECO:0000313" key="17">
    <source>
        <dbReference type="Proteomes" id="UP000435112"/>
    </source>
</evidence>
<dbReference type="InterPro" id="IPR004154">
    <property type="entry name" value="Anticodon-bd"/>
</dbReference>
<organism evidence="16 17">
    <name type="scientific">Phytophthora rubi</name>
    <dbReference type="NCBI Taxonomy" id="129364"/>
    <lineage>
        <taxon>Eukaryota</taxon>
        <taxon>Sar</taxon>
        <taxon>Stramenopiles</taxon>
        <taxon>Oomycota</taxon>
        <taxon>Peronosporomycetes</taxon>
        <taxon>Peronosporales</taxon>
        <taxon>Peronosporaceae</taxon>
        <taxon>Phytophthora</taxon>
    </lineage>
</organism>
<dbReference type="OrthoDB" id="5423599at2759"/>
<dbReference type="Proteomes" id="UP000435112">
    <property type="component" value="Unassembled WGS sequence"/>
</dbReference>
<keyword evidence="7" id="KW-0862">Zinc</keyword>
<keyword evidence="9" id="KW-0648">Protein biosynthesis</keyword>
<dbReference type="GO" id="GO:0005759">
    <property type="term" value="C:mitochondrial matrix"/>
    <property type="evidence" value="ECO:0007669"/>
    <property type="project" value="UniProtKB-SubCell"/>
</dbReference>
<dbReference type="Pfam" id="PF03129">
    <property type="entry name" value="HGTP_anticodon"/>
    <property type="match status" value="1"/>
</dbReference>
<dbReference type="CDD" id="cd00771">
    <property type="entry name" value="ThrRS_core"/>
    <property type="match status" value="1"/>
</dbReference>
<dbReference type="InterPro" id="IPR018163">
    <property type="entry name" value="Thr/Ala-tRNA-synth_IIc_edit"/>
</dbReference>
<dbReference type="InterPro" id="IPR047246">
    <property type="entry name" value="ThrRS_anticodon"/>
</dbReference>
<dbReference type="EMBL" id="QXFU01000167">
    <property type="protein sequence ID" value="KAE9041672.1"/>
    <property type="molecule type" value="Genomic_DNA"/>
</dbReference>
<dbReference type="SUPFAM" id="SSF55186">
    <property type="entry name" value="ThrRS/AlaRS common domain"/>
    <property type="match status" value="1"/>
</dbReference>
<dbReference type="InterPro" id="IPR036621">
    <property type="entry name" value="Anticodon-bd_dom_sf"/>
</dbReference>
<evidence type="ECO:0000313" key="16">
    <source>
        <dbReference type="EMBL" id="KAE9041672.1"/>
    </source>
</evidence>
<keyword evidence="11" id="KW-0496">Mitochondrion</keyword>
<comment type="similarity">
    <text evidence="2">Belongs to the class-II aminoacyl-tRNA synthetase family.</text>
</comment>
<comment type="caution">
    <text evidence="16">The sequence shown here is derived from an EMBL/GenBank/DDBJ whole genome shotgun (WGS) entry which is preliminary data.</text>
</comment>
<dbReference type="SUPFAM" id="SSF52954">
    <property type="entry name" value="Class II aaRS ABD-related"/>
    <property type="match status" value="1"/>
</dbReference>
<dbReference type="PRINTS" id="PR01047">
    <property type="entry name" value="TRNASYNTHTHR"/>
</dbReference>
<dbReference type="FunFam" id="3.30.930.10:FF:000039">
    <property type="entry name" value="Threonyl-tRNA synthetase, mitochondrial"/>
    <property type="match status" value="1"/>
</dbReference>
<name>A0A6A3NBG8_9STRA</name>
<dbReference type="CDD" id="cd00860">
    <property type="entry name" value="ThrRS_anticodon"/>
    <property type="match status" value="1"/>
</dbReference>
<evidence type="ECO:0000259" key="15">
    <source>
        <dbReference type="PROSITE" id="PS50862"/>
    </source>
</evidence>
<dbReference type="Gene3D" id="3.30.930.10">
    <property type="entry name" value="Bira Bifunctional Protein, Domain 2"/>
    <property type="match status" value="1"/>
</dbReference>
<dbReference type="FunFam" id="3.30.980.10:FF:000003">
    <property type="entry name" value="Threonine--tRNA ligase, cytoplasmic"/>
    <property type="match status" value="1"/>
</dbReference>
<sequence>MLRQPRAGLATISIRDDRVALWTQELERQQVALAQATEQAQARGEPLELAVQYPGETPGSFAFSGVAGVSTSIDVLKQMQQLGLPKFQALAAKIEGSGELMDLRAPLQRSGALRLLDFSSDEGKSVFWHSSAHVLGQALEGKFQDKIRLTDGPALSEGGFFYEMFLEDGLTVSETDFEELARNIKKIVKARQPFERLQVTREFADQLFAYSDFKRDMLHKIPEGEAISLYRCGPLIDLCRGPHVPHTGMLSSFEITRCGASHWEGKELLQRVYAISFPNNAQLKEWRYLQKEAKKRDHRLIGRAQQLFMFHPLSPGSSFFLPHGTRVFNTLADFIRGEYKRRGYDEVITPLIFKKELWETSGHLKNYHDDMFMVSQGISTGDEGCEEHGHDHAHGEEEYDQFGLKPMNCPGHCLMFREAKKYSYRELPVRLADFSALHRNEASGALTGLTRVRRFHQDDAHIFCTAAQVQSEISHALDFIKHVYGIFDFKFNLRLSTRPEKYMGDLELWDDAEDQLRLALDGFGQPWTVNEGDGAFYGPKIDIVVTDALKRQHQCGTIQLDFQLPINFELEYDGADGESHTPIIIHRAVLGSIERMMAILIEHTGGKWPLWLSPRQVAVLPIAEAHREYAHEVASKLQTATPRGLYVDVQDGSKTLNKRVREAQVAGYNYILVVGDKEQAAQEVNIRTRDNQVHGAKPLADFIDEIKAAIDRLE</sequence>
<evidence type="ECO:0000256" key="8">
    <source>
        <dbReference type="ARBA" id="ARBA00022840"/>
    </source>
</evidence>
<evidence type="ECO:0000256" key="12">
    <source>
        <dbReference type="ARBA" id="ARBA00023146"/>
    </source>
</evidence>
<dbReference type="InterPro" id="IPR002320">
    <property type="entry name" value="Thr-tRNA-ligase_IIa"/>
</dbReference>
<feature type="domain" description="Aminoacyl-transfer RNA synthetases class-II family profile" evidence="15">
    <location>
        <begin position="322"/>
        <end position="621"/>
    </location>
</feature>
<evidence type="ECO:0000256" key="10">
    <source>
        <dbReference type="ARBA" id="ARBA00022946"/>
    </source>
</evidence>
<evidence type="ECO:0000256" key="11">
    <source>
        <dbReference type="ARBA" id="ARBA00023128"/>
    </source>
</evidence>
<dbReference type="HAMAP" id="MF_00184">
    <property type="entry name" value="Thr_tRNA_synth"/>
    <property type="match status" value="1"/>
</dbReference>
<evidence type="ECO:0000256" key="13">
    <source>
        <dbReference type="ARBA" id="ARBA00031900"/>
    </source>
</evidence>
<accession>A0A6A3NBG8</accession>
<dbReference type="SMART" id="SM00863">
    <property type="entry name" value="tRNA_SAD"/>
    <property type="match status" value="1"/>
</dbReference>
<proteinExistence type="inferred from homology"/>
<dbReference type="GO" id="GO:0004829">
    <property type="term" value="F:threonine-tRNA ligase activity"/>
    <property type="evidence" value="ECO:0007669"/>
    <property type="project" value="UniProtKB-EC"/>
</dbReference>
<dbReference type="NCBIfam" id="TIGR00418">
    <property type="entry name" value="thrS"/>
    <property type="match status" value="1"/>
</dbReference>
<comment type="subcellular location">
    <subcellularLocation>
        <location evidence="1">Mitochondrion matrix</location>
    </subcellularLocation>
</comment>
<keyword evidence="10" id="KW-0809">Transit peptide</keyword>
<gene>
    <name evidence="16" type="ORF">PR002_g4333</name>
</gene>
<keyword evidence="6" id="KW-0547">Nucleotide-binding</keyword>
<dbReference type="GO" id="GO:0005524">
    <property type="term" value="F:ATP binding"/>
    <property type="evidence" value="ECO:0007669"/>
    <property type="project" value="UniProtKB-KW"/>
</dbReference>
<evidence type="ECO:0000256" key="5">
    <source>
        <dbReference type="ARBA" id="ARBA00022723"/>
    </source>
</evidence>